<evidence type="ECO:0008006" key="4">
    <source>
        <dbReference type="Google" id="ProtNLM"/>
    </source>
</evidence>
<evidence type="ECO:0000313" key="2">
    <source>
        <dbReference type="EMBL" id="KAK3291694.1"/>
    </source>
</evidence>
<name>A0AAE0LP07_9PEZI</name>
<feature type="compositionally biased region" description="Basic and acidic residues" evidence="1">
    <location>
        <begin position="24"/>
        <end position="38"/>
    </location>
</feature>
<dbReference type="AlphaFoldDB" id="A0AAE0LP07"/>
<feature type="compositionally biased region" description="Polar residues" evidence="1">
    <location>
        <begin position="1"/>
        <end position="10"/>
    </location>
</feature>
<accession>A0AAE0LP07</accession>
<feature type="region of interest" description="Disordered" evidence="1">
    <location>
        <begin position="170"/>
        <end position="230"/>
    </location>
</feature>
<dbReference type="PANTHER" id="PTHR39607">
    <property type="entry name" value="XANTHOCILLIN BIOSYNTHESIS CLUSTER TRANSCRIPTION FACTOR XANC-RELATED"/>
    <property type="match status" value="1"/>
</dbReference>
<feature type="compositionally biased region" description="Polar residues" evidence="1">
    <location>
        <begin position="186"/>
        <end position="207"/>
    </location>
</feature>
<comment type="caution">
    <text evidence="2">The sequence shown here is derived from an EMBL/GenBank/DDBJ whole genome shotgun (WGS) entry which is preliminary data.</text>
</comment>
<protein>
    <recommendedName>
        <fullName evidence="4">BZIP domain-containing protein</fullName>
    </recommendedName>
</protein>
<sequence>MDYESNNDQPWRNPFPPLHVDTGTNKRDLVSDDAHEPSPPEDVWTSEMDRKTKKRIQNRVAQRTYRSRMRQRVQDLQREIYEMRTGRQLLGEQHHQFSEPPSGFGALDGNGGSAYWNAPPGPKSQLSIRGVQTAKDAGPTSTHPDHHVASNAYDMGTEFWMSIPGDPLWNGADPRRGKQPFPPSPLSSSDTVSDGTQLQPTPVTALSSGPRLSLTPTAPRTPTSQDTDPRQLLKASLGQERTDSIRSVTELSSPQSLFGPWSCSGSLLPVPPTTSDAVLPPQENEIGGVSSPRNAPAMQATGTATVSARSAPSTSAATPATDLSENGGKMPTPDAPVEERFSYVLDCARRVGFDWDFDALATQYYARDFESGSPLALEQRLSRNRRLPVLLAQLRQLSTTWNHWQRRGYQDETLKTAEEICARECRDFYEKRRQWEKGETTESQGEECGGESGTAMLEDHLPNLWAFLTGLAASNPLLEHSKPTAVASMCMELLCGEAPGRLRQGAA</sequence>
<proteinExistence type="predicted"/>
<dbReference type="SUPFAM" id="SSF57959">
    <property type="entry name" value="Leucine zipper domain"/>
    <property type="match status" value="1"/>
</dbReference>
<gene>
    <name evidence="2" type="ORF">B0H64DRAFT_435481</name>
</gene>
<dbReference type="Proteomes" id="UP001278766">
    <property type="component" value="Unassembled WGS sequence"/>
</dbReference>
<evidence type="ECO:0000313" key="3">
    <source>
        <dbReference type="Proteomes" id="UP001278766"/>
    </source>
</evidence>
<dbReference type="EMBL" id="JAUEPN010000008">
    <property type="protein sequence ID" value="KAK3291694.1"/>
    <property type="molecule type" value="Genomic_DNA"/>
</dbReference>
<dbReference type="RefSeq" id="XP_062655208.1">
    <property type="nucleotide sequence ID" value="XM_062806139.1"/>
</dbReference>
<dbReference type="PANTHER" id="PTHR39607:SF1">
    <property type="entry name" value="B-ZIP TRANSCRIPTION FACTOR (EUROFUNG)"/>
    <property type="match status" value="1"/>
</dbReference>
<reference evidence="2" key="1">
    <citation type="journal article" date="2023" name="Mol. Phylogenet. Evol.">
        <title>Genome-scale phylogeny and comparative genomics of the fungal order Sordariales.</title>
        <authorList>
            <person name="Hensen N."/>
            <person name="Bonometti L."/>
            <person name="Westerberg I."/>
            <person name="Brannstrom I.O."/>
            <person name="Guillou S."/>
            <person name="Cros-Aarteil S."/>
            <person name="Calhoun S."/>
            <person name="Haridas S."/>
            <person name="Kuo A."/>
            <person name="Mondo S."/>
            <person name="Pangilinan J."/>
            <person name="Riley R."/>
            <person name="LaButti K."/>
            <person name="Andreopoulos B."/>
            <person name="Lipzen A."/>
            <person name="Chen C."/>
            <person name="Yan M."/>
            <person name="Daum C."/>
            <person name="Ng V."/>
            <person name="Clum A."/>
            <person name="Steindorff A."/>
            <person name="Ohm R.A."/>
            <person name="Martin F."/>
            <person name="Silar P."/>
            <person name="Natvig D.O."/>
            <person name="Lalanne C."/>
            <person name="Gautier V."/>
            <person name="Ament-Velasquez S.L."/>
            <person name="Kruys A."/>
            <person name="Hutchinson M.I."/>
            <person name="Powell A.J."/>
            <person name="Barry K."/>
            <person name="Miller A.N."/>
            <person name="Grigoriev I.V."/>
            <person name="Debuchy R."/>
            <person name="Gladieux P."/>
            <person name="Hiltunen Thoren M."/>
            <person name="Johannesson H."/>
        </authorList>
    </citation>
    <scope>NUCLEOTIDE SEQUENCE</scope>
    <source>
        <strain evidence="2">CBS 168.71</strain>
    </source>
</reference>
<organism evidence="2 3">
    <name type="scientific">Chaetomium fimeti</name>
    <dbReference type="NCBI Taxonomy" id="1854472"/>
    <lineage>
        <taxon>Eukaryota</taxon>
        <taxon>Fungi</taxon>
        <taxon>Dikarya</taxon>
        <taxon>Ascomycota</taxon>
        <taxon>Pezizomycotina</taxon>
        <taxon>Sordariomycetes</taxon>
        <taxon>Sordariomycetidae</taxon>
        <taxon>Sordariales</taxon>
        <taxon>Chaetomiaceae</taxon>
        <taxon>Chaetomium</taxon>
    </lineage>
</organism>
<feature type="region of interest" description="Disordered" evidence="1">
    <location>
        <begin position="286"/>
        <end position="334"/>
    </location>
</feature>
<dbReference type="InterPro" id="IPR046347">
    <property type="entry name" value="bZIP_sf"/>
</dbReference>
<dbReference type="CDD" id="cd14688">
    <property type="entry name" value="bZIP_YAP"/>
    <property type="match status" value="1"/>
</dbReference>
<dbReference type="GO" id="GO:0003700">
    <property type="term" value="F:DNA-binding transcription factor activity"/>
    <property type="evidence" value="ECO:0007669"/>
    <property type="project" value="InterPro"/>
</dbReference>
<keyword evidence="3" id="KW-1185">Reference proteome</keyword>
<evidence type="ECO:0000256" key="1">
    <source>
        <dbReference type="SAM" id="MobiDB-lite"/>
    </source>
</evidence>
<dbReference type="InterPro" id="IPR052635">
    <property type="entry name" value="Sec_Metab_Biosynth_Reg"/>
</dbReference>
<feature type="compositionally biased region" description="Polar residues" evidence="1">
    <location>
        <begin position="214"/>
        <end position="226"/>
    </location>
</feature>
<dbReference type="GeneID" id="87843087"/>
<feature type="region of interest" description="Disordered" evidence="1">
    <location>
        <begin position="1"/>
        <end position="65"/>
    </location>
</feature>
<feature type="compositionally biased region" description="Low complexity" evidence="1">
    <location>
        <begin position="303"/>
        <end position="321"/>
    </location>
</feature>
<reference evidence="2" key="2">
    <citation type="submission" date="2023-06" db="EMBL/GenBank/DDBJ databases">
        <authorList>
            <consortium name="Lawrence Berkeley National Laboratory"/>
            <person name="Haridas S."/>
            <person name="Hensen N."/>
            <person name="Bonometti L."/>
            <person name="Westerberg I."/>
            <person name="Brannstrom I.O."/>
            <person name="Guillou S."/>
            <person name="Cros-Aarteil S."/>
            <person name="Calhoun S."/>
            <person name="Kuo A."/>
            <person name="Mondo S."/>
            <person name="Pangilinan J."/>
            <person name="Riley R."/>
            <person name="Labutti K."/>
            <person name="Andreopoulos B."/>
            <person name="Lipzen A."/>
            <person name="Chen C."/>
            <person name="Yanf M."/>
            <person name="Daum C."/>
            <person name="Ng V."/>
            <person name="Clum A."/>
            <person name="Steindorff A."/>
            <person name="Ohm R."/>
            <person name="Martin F."/>
            <person name="Silar P."/>
            <person name="Natvig D."/>
            <person name="Lalanne C."/>
            <person name="Gautier V."/>
            <person name="Ament-Velasquez S.L."/>
            <person name="Kruys A."/>
            <person name="Hutchinson M.I."/>
            <person name="Powell A.J."/>
            <person name="Barry K."/>
            <person name="Miller A.N."/>
            <person name="Grigoriev I.V."/>
            <person name="Debuchy R."/>
            <person name="Gladieux P."/>
            <person name="Thoren M.H."/>
            <person name="Johannesson H."/>
        </authorList>
    </citation>
    <scope>NUCLEOTIDE SEQUENCE</scope>
    <source>
        <strain evidence="2">CBS 168.71</strain>
    </source>
</reference>
<dbReference type="Gene3D" id="1.20.5.170">
    <property type="match status" value="1"/>
</dbReference>